<proteinExistence type="predicted"/>
<evidence type="ECO:0000313" key="2">
    <source>
        <dbReference type="Proteomes" id="UP000675747"/>
    </source>
</evidence>
<dbReference type="Proteomes" id="UP000675747">
    <property type="component" value="Unassembled WGS sequence"/>
</dbReference>
<organism evidence="1 2">
    <name type="scientific">Coralloluteibacterium stylophorae</name>
    <dbReference type="NCBI Taxonomy" id="1776034"/>
    <lineage>
        <taxon>Bacteria</taxon>
        <taxon>Pseudomonadati</taxon>
        <taxon>Pseudomonadota</taxon>
        <taxon>Gammaproteobacteria</taxon>
        <taxon>Lysobacterales</taxon>
        <taxon>Lysobacteraceae</taxon>
        <taxon>Coralloluteibacterium</taxon>
    </lineage>
</organism>
<evidence type="ECO:0008006" key="3">
    <source>
        <dbReference type="Google" id="ProtNLM"/>
    </source>
</evidence>
<gene>
    <name evidence="1" type="ORF">KB893_003350</name>
</gene>
<evidence type="ECO:0000313" key="1">
    <source>
        <dbReference type="EMBL" id="MBS7456170.1"/>
    </source>
</evidence>
<comment type="caution">
    <text evidence="1">The sequence shown here is derived from an EMBL/GenBank/DDBJ whole genome shotgun (WGS) entry which is preliminary data.</text>
</comment>
<keyword evidence="2" id="KW-1185">Reference proteome</keyword>
<dbReference type="RefSeq" id="WP_213173436.1">
    <property type="nucleotide sequence ID" value="NZ_JAGQFT020000002.1"/>
</dbReference>
<dbReference type="AlphaFoldDB" id="A0AAP2C970"/>
<accession>A0AAP2C970</accession>
<protein>
    <recommendedName>
        <fullName evidence="3">DUF748 domain-containing protein</fullName>
    </recommendedName>
</protein>
<sequence>MPTSRRARRWLIALAILAALGLVAVGLLGRLLQPERLTPLILGRAGEALGLELATDAPVDYALRPEPRLVLPGFTATVPGEATPLLRARRIELALPWSTLRGGDGPVTVTRIRLVAPELDVDALRRWLDARPAGPDTGLDLPVLTDGLEIENGRVRGAGWALEALRLELPELVPGAPARVEAAAVVDVGGDRLYPIQVVLAATPSTPAGDLLLDALRLDLDAPSPLPALETEGMLRWGATIRLALQGRLEDWPREWPVLPLPDDAAPSSPDATPLAFALRYDGGPDLAGALRIELARHDAQARIEAAPAAVLEWLDAPTASPLPPLRGRVEIPVLETAGVRASGVVVELQDATPADADGD</sequence>
<dbReference type="EMBL" id="JAGQFT020000002">
    <property type="protein sequence ID" value="MBS7456170.1"/>
    <property type="molecule type" value="Genomic_DNA"/>
</dbReference>
<name>A0AAP2C970_9GAMM</name>
<reference evidence="1 2" key="1">
    <citation type="journal article" date="2021" name="Microbiol. Resour. Announc.">
        <title>Draft Genome Sequence of Coralloluteibacterium stylophorae LMG 29479T.</title>
        <authorList>
            <person name="Karlyshev A.V."/>
            <person name="Kudryashova E.B."/>
            <person name="Ariskina E.V."/>
            <person name="Conroy A.P."/>
            <person name="Abidueva E.Y."/>
        </authorList>
    </citation>
    <scope>NUCLEOTIDE SEQUENCE [LARGE SCALE GENOMIC DNA]</scope>
    <source>
        <strain evidence="1 2">LMG 29479</strain>
    </source>
</reference>